<dbReference type="GO" id="GO:0005829">
    <property type="term" value="C:cytosol"/>
    <property type="evidence" value="ECO:0007669"/>
    <property type="project" value="TreeGrafter"/>
</dbReference>
<dbReference type="STRING" id="2094558.A0A314XPF4"/>
<dbReference type="PANTHER" id="PTHR16099:SF5">
    <property type="entry name" value="NUCLEOTIDE TRIPHOSPHATE DIPHOSPHATASE NUDT15"/>
    <property type="match status" value="1"/>
</dbReference>
<dbReference type="GO" id="GO:0035539">
    <property type="term" value="F:8-oxo-7,8-dihydrodeoxyguanosine triphosphate pyrophosphatase activity"/>
    <property type="evidence" value="ECO:0007669"/>
    <property type="project" value="TreeGrafter"/>
</dbReference>
<comment type="caution">
    <text evidence="1">The sequence shown here is derived from an EMBL/GenBank/DDBJ whole genome shotgun (WGS) entry which is preliminary data.</text>
</comment>
<evidence type="ECO:0000313" key="1">
    <source>
        <dbReference type="EMBL" id="PQP95882.1"/>
    </source>
</evidence>
<accession>A0A314XPF4</accession>
<dbReference type="AlphaFoldDB" id="A0A314XPF4"/>
<dbReference type="EMBL" id="PJQY01002168">
    <property type="protein sequence ID" value="PQP95882.1"/>
    <property type="molecule type" value="Genomic_DNA"/>
</dbReference>
<gene>
    <name evidence="1" type="ORF">Pyn_37419</name>
</gene>
<protein>
    <submittedName>
        <fullName evidence="1">Nudix hydrolase 1</fullName>
    </submittedName>
</protein>
<dbReference type="Proteomes" id="UP000250321">
    <property type="component" value="Unassembled WGS sequence"/>
</dbReference>
<proteinExistence type="predicted"/>
<evidence type="ECO:0000313" key="2">
    <source>
        <dbReference type="Proteomes" id="UP000250321"/>
    </source>
</evidence>
<dbReference type="OrthoDB" id="447842at2759"/>
<dbReference type="Gene3D" id="3.90.79.10">
    <property type="entry name" value="Nucleoside Triphosphate Pyrophosphohydrolase"/>
    <property type="match status" value="1"/>
</dbReference>
<sequence>MPVRVRLHESGDGTWRWRAPNVEPELCDGWDWYEWDNLPKPLFRPLHNAVRAGFNPFHA</sequence>
<name>A0A314XPF4_PRUYE</name>
<keyword evidence="2" id="KW-1185">Reference proteome</keyword>
<organism evidence="1 2">
    <name type="scientific">Prunus yedoensis var. nudiflora</name>
    <dbReference type="NCBI Taxonomy" id="2094558"/>
    <lineage>
        <taxon>Eukaryota</taxon>
        <taxon>Viridiplantae</taxon>
        <taxon>Streptophyta</taxon>
        <taxon>Embryophyta</taxon>
        <taxon>Tracheophyta</taxon>
        <taxon>Spermatophyta</taxon>
        <taxon>Magnoliopsida</taxon>
        <taxon>eudicotyledons</taxon>
        <taxon>Gunneridae</taxon>
        <taxon>Pentapetalae</taxon>
        <taxon>rosids</taxon>
        <taxon>fabids</taxon>
        <taxon>Rosales</taxon>
        <taxon>Rosaceae</taxon>
        <taxon>Amygdaloideae</taxon>
        <taxon>Amygdaleae</taxon>
        <taxon>Prunus</taxon>
    </lineage>
</organism>
<dbReference type="PANTHER" id="PTHR16099">
    <property type="entry name" value="8-OXO-DGTP DIPHOSPHATES NUDT15"/>
    <property type="match status" value="1"/>
</dbReference>
<reference evidence="1 2" key="1">
    <citation type="submission" date="2018-02" db="EMBL/GenBank/DDBJ databases">
        <title>Draft genome of wild Prunus yedoensis var. nudiflora.</title>
        <authorList>
            <person name="Baek S."/>
            <person name="Kim J.-H."/>
            <person name="Choi K."/>
            <person name="Kim G.-B."/>
            <person name="Cho A."/>
            <person name="Jang H."/>
            <person name="Shin C.-H."/>
            <person name="Yu H.-J."/>
            <person name="Mun J.-H."/>
        </authorList>
    </citation>
    <scope>NUCLEOTIDE SEQUENCE [LARGE SCALE GENOMIC DNA]</scope>
    <source>
        <strain evidence="2">cv. Jeju island</strain>
        <tissue evidence="1">Leaf</tissue>
    </source>
</reference>
<keyword evidence="1" id="KW-0378">Hydrolase</keyword>
<dbReference type="GO" id="GO:0006203">
    <property type="term" value="P:dGTP catabolic process"/>
    <property type="evidence" value="ECO:0007669"/>
    <property type="project" value="TreeGrafter"/>
</dbReference>